<evidence type="ECO:0000313" key="2">
    <source>
        <dbReference type="EMBL" id="KAE8037666.1"/>
    </source>
</evidence>
<protein>
    <recommendedName>
        <fullName evidence="1">PORR domain-containing protein</fullName>
    </recommendedName>
</protein>
<name>A0A660KUM1_9ROSI</name>
<proteinExistence type="predicted"/>
<organism evidence="2 3">
    <name type="scientific">Carpinus fangiana</name>
    <dbReference type="NCBI Taxonomy" id="176857"/>
    <lineage>
        <taxon>Eukaryota</taxon>
        <taxon>Viridiplantae</taxon>
        <taxon>Streptophyta</taxon>
        <taxon>Embryophyta</taxon>
        <taxon>Tracheophyta</taxon>
        <taxon>Spermatophyta</taxon>
        <taxon>Magnoliopsida</taxon>
        <taxon>eudicotyledons</taxon>
        <taxon>Gunneridae</taxon>
        <taxon>Pentapetalae</taxon>
        <taxon>rosids</taxon>
        <taxon>fabids</taxon>
        <taxon>Fagales</taxon>
        <taxon>Betulaceae</taxon>
        <taxon>Carpinus</taxon>
    </lineage>
</organism>
<feature type="domain" description="PORR" evidence="1">
    <location>
        <begin position="87"/>
        <end position="149"/>
    </location>
</feature>
<evidence type="ECO:0000313" key="3">
    <source>
        <dbReference type="Proteomes" id="UP000327013"/>
    </source>
</evidence>
<dbReference type="PANTHER" id="PTHR31476">
    <property type="entry name" value="PROTEIN WHAT'S THIS FACTOR 1 HOMOLOG, CHLOROPLASTIC"/>
    <property type="match status" value="1"/>
</dbReference>
<keyword evidence="3" id="KW-1185">Reference proteome</keyword>
<dbReference type="GO" id="GO:0003723">
    <property type="term" value="F:RNA binding"/>
    <property type="evidence" value="ECO:0007669"/>
    <property type="project" value="InterPro"/>
</dbReference>
<dbReference type="Pfam" id="PF11955">
    <property type="entry name" value="PORR"/>
    <property type="match status" value="2"/>
</dbReference>
<dbReference type="EMBL" id="CM017324">
    <property type="protein sequence ID" value="KAE8037666.1"/>
    <property type="molecule type" value="Genomic_DNA"/>
</dbReference>
<accession>A0A660KUM1</accession>
<dbReference type="InterPro" id="IPR021099">
    <property type="entry name" value="PORR_domain"/>
</dbReference>
<reference evidence="2 3" key="1">
    <citation type="submission" date="2019-06" db="EMBL/GenBank/DDBJ databases">
        <title>A chromosomal-level reference genome of Carpinus fangiana (Coryloideae, Betulaceae).</title>
        <authorList>
            <person name="Yang X."/>
            <person name="Wang Z."/>
            <person name="Zhang L."/>
            <person name="Hao G."/>
            <person name="Liu J."/>
            <person name="Yang Y."/>
        </authorList>
    </citation>
    <scope>NUCLEOTIDE SEQUENCE [LARGE SCALE GENOMIC DNA]</scope>
    <source>
        <strain evidence="2">Cfa_2016G</strain>
        <tissue evidence="2">Leaf</tissue>
    </source>
</reference>
<dbReference type="Proteomes" id="UP000327013">
    <property type="component" value="Chromosome 4"/>
</dbReference>
<dbReference type="InterPro" id="IPR045040">
    <property type="entry name" value="PORR_fam"/>
</dbReference>
<feature type="domain" description="PORR" evidence="1">
    <location>
        <begin position="3"/>
        <end position="86"/>
    </location>
</feature>
<dbReference type="AlphaFoldDB" id="A0A660KUM1"/>
<dbReference type="OrthoDB" id="1894875at2759"/>
<dbReference type="PANTHER" id="PTHR31476:SF15">
    <property type="entry name" value="ASSOCIATED SALT-INDUCIBLE PROTEIN, PUTATIVE-RELATED"/>
    <property type="match status" value="1"/>
</dbReference>
<evidence type="ECO:0000259" key="1">
    <source>
        <dbReference type="Pfam" id="PF11955"/>
    </source>
</evidence>
<gene>
    <name evidence="2" type="ORF">FH972_010237</name>
</gene>
<sequence length="172" mass="19741">MEISWQEVEAINASLPVVVDRLLRLLSMSTSKSLPLCAIFKVWELGLPNDFEESVITQNSHLFRLCDAHEPNGNTHVLKLVYVNPSCPIWGPYEAIGEKKRPNAGVRALEKRAAAIVYEFLSLTVEKINQFRKWFEIELNIRDLFLCHLGSHDWFNGESKLMHSFNCKEAKL</sequence>